<keyword evidence="1" id="KW-0805">Transcription regulation</keyword>
<dbReference type="InterPro" id="IPR000524">
    <property type="entry name" value="Tscrpt_reg_HTH_GntR"/>
</dbReference>
<dbReference type="InterPro" id="IPR050679">
    <property type="entry name" value="Bact_HTH_transcr_reg"/>
</dbReference>
<evidence type="ECO:0000256" key="3">
    <source>
        <dbReference type="ARBA" id="ARBA00023163"/>
    </source>
</evidence>
<organism evidence="5 6">
    <name type="scientific">Leucobacter coleopterorum</name>
    <dbReference type="NCBI Taxonomy" id="2714933"/>
    <lineage>
        <taxon>Bacteria</taxon>
        <taxon>Bacillati</taxon>
        <taxon>Actinomycetota</taxon>
        <taxon>Actinomycetes</taxon>
        <taxon>Micrococcales</taxon>
        <taxon>Microbacteriaceae</taxon>
        <taxon>Leucobacter</taxon>
    </lineage>
</organism>
<dbReference type="PANTHER" id="PTHR44846:SF1">
    <property type="entry name" value="MANNOSYL-D-GLYCERATE TRANSPORT_METABOLISM SYSTEM REPRESSOR MNGR-RELATED"/>
    <property type="match status" value="1"/>
</dbReference>
<evidence type="ECO:0000256" key="1">
    <source>
        <dbReference type="ARBA" id="ARBA00023015"/>
    </source>
</evidence>
<protein>
    <submittedName>
        <fullName evidence="5">Winged helix-turn-helix transcriptional regulator</fullName>
    </submittedName>
</protein>
<dbReference type="InterPro" id="IPR036390">
    <property type="entry name" value="WH_DNA-bd_sf"/>
</dbReference>
<dbReference type="Pfam" id="PF00392">
    <property type="entry name" value="GntR"/>
    <property type="match status" value="1"/>
</dbReference>
<dbReference type="Gene3D" id="1.10.10.10">
    <property type="entry name" value="Winged helix-like DNA-binding domain superfamily/Winged helix DNA-binding domain"/>
    <property type="match status" value="1"/>
</dbReference>
<evidence type="ECO:0000313" key="6">
    <source>
        <dbReference type="Proteomes" id="UP000503441"/>
    </source>
</evidence>
<sequence length="99" mass="10836">MSTNLPLHSQVYGTLRECILSGEWEQGDRVPSERRLVEEFGVSRGTVRQALAALRAEGLVLGGSDQHPGYSGWCHRSRLTPLCRSRSGQRASVECPANG</sequence>
<dbReference type="PROSITE" id="PS50949">
    <property type="entry name" value="HTH_GNTR"/>
    <property type="match status" value="1"/>
</dbReference>
<keyword evidence="6" id="KW-1185">Reference proteome</keyword>
<dbReference type="Proteomes" id="UP000503441">
    <property type="component" value="Chromosome"/>
</dbReference>
<dbReference type="PRINTS" id="PR00035">
    <property type="entry name" value="HTHGNTR"/>
</dbReference>
<reference evidence="5 6" key="1">
    <citation type="submission" date="2020-03" db="EMBL/GenBank/DDBJ databases">
        <title>Leucobacter sp. nov., isolated from beetles.</title>
        <authorList>
            <person name="Hyun D.-W."/>
            <person name="Bae J.-W."/>
        </authorList>
    </citation>
    <scope>NUCLEOTIDE SEQUENCE [LARGE SCALE GENOMIC DNA]</scope>
    <source>
        <strain evidence="5 6">HDW9A</strain>
    </source>
</reference>
<dbReference type="CDD" id="cd07377">
    <property type="entry name" value="WHTH_GntR"/>
    <property type="match status" value="1"/>
</dbReference>
<gene>
    <name evidence="5" type="ORF">G7066_05190</name>
</gene>
<dbReference type="SMART" id="SM00345">
    <property type="entry name" value="HTH_GNTR"/>
    <property type="match status" value="1"/>
</dbReference>
<accession>A0ABX6JZ11</accession>
<dbReference type="RefSeq" id="WP_166329560.1">
    <property type="nucleotide sequence ID" value="NZ_CP049933.1"/>
</dbReference>
<keyword evidence="3" id="KW-0804">Transcription</keyword>
<proteinExistence type="predicted"/>
<dbReference type="InterPro" id="IPR036388">
    <property type="entry name" value="WH-like_DNA-bd_sf"/>
</dbReference>
<evidence type="ECO:0000256" key="2">
    <source>
        <dbReference type="ARBA" id="ARBA00023125"/>
    </source>
</evidence>
<evidence type="ECO:0000313" key="5">
    <source>
        <dbReference type="EMBL" id="QIM18202.1"/>
    </source>
</evidence>
<feature type="domain" description="HTH gntR-type" evidence="4">
    <location>
        <begin position="5"/>
        <end position="78"/>
    </location>
</feature>
<keyword evidence="2" id="KW-0238">DNA-binding</keyword>
<dbReference type="EMBL" id="CP049933">
    <property type="protein sequence ID" value="QIM18202.1"/>
    <property type="molecule type" value="Genomic_DNA"/>
</dbReference>
<evidence type="ECO:0000259" key="4">
    <source>
        <dbReference type="PROSITE" id="PS50949"/>
    </source>
</evidence>
<dbReference type="SUPFAM" id="SSF46785">
    <property type="entry name" value="Winged helix' DNA-binding domain"/>
    <property type="match status" value="1"/>
</dbReference>
<dbReference type="PANTHER" id="PTHR44846">
    <property type="entry name" value="MANNOSYL-D-GLYCERATE TRANSPORT/METABOLISM SYSTEM REPRESSOR MNGR-RELATED"/>
    <property type="match status" value="1"/>
</dbReference>
<name>A0ABX6JZ11_9MICO</name>